<evidence type="ECO:0000313" key="2">
    <source>
        <dbReference type="Proteomes" id="UP000829354"/>
    </source>
</evidence>
<name>A0AAE9ETX6_CAEBR</name>
<dbReference type="EMBL" id="CP092624">
    <property type="protein sequence ID" value="UMM31477.1"/>
    <property type="molecule type" value="Genomic_DNA"/>
</dbReference>
<organism evidence="1 2">
    <name type="scientific">Caenorhabditis briggsae</name>
    <dbReference type="NCBI Taxonomy" id="6238"/>
    <lineage>
        <taxon>Eukaryota</taxon>
        <taxon>Metazoa</taxon>
        <taxon>Ecdysozoa</taxon>
        <taxon>Nematoda</taxon>
        <taxon>Chromadorea</taxon>
        <taxon>Rhabditida</taxon>
        <taxon>Rhabditina</taxon>
        <taxon>Rhabditomorpha</taxon>
        <taxon>Rhabditoidea</taxon>
        <taxon>Rhabditidae</taxon>
        <taxon>Peloderinae</taxon>
        <taxon>Caenorhabditis</taxon>
    </lineage>
</organism>
<reference evidence="1 2" key="1">
    <citation type="submission" date="2022-04" db="EMBL/GenBank/DDBJ databases">
        <title>Chromosome-level reference genomes for two strains of Caenorhabditis briggsae: an improved platform for comparative genomics.</title>
        <authorList>
            <person name="Stevens L."/>
            <person name="Andersen E."/>
        </authorList>
    </citation>
    <scope>NUCLEOTIDE SEQUENCE [LARGE SCALE GENOMIC DNA]</scope>
    <source>
        <strain evidence="1">VX34</strain>
        <tissue evidence="1">Whole-organism</tissue>
    </source>
</reference>
<dbReference type="AlphaFoldDB" id="A0AAE9ETX6"/>
<sequence length="143" mass="16665">MQRRWSIPPLLTANGFWMDVASSHSSESSSNIRLDKAKSQFNRYRLVLRARQIRKRSKWALRITKPKSNKTKNISQEHDDFFASVSHIVQTQNISSAYTCNIILRTRATIWIISFLLRTRATIWIISRPLGQNALRGNHQEKT</sequence>
<protein>
    <submittedName>
        <fullName evidence="1">Uncharacterized protein</fullName>
    </submittedName>
</protein>
<gene>
    <name evidence="1" type="ORF">L5515_005662</name>
</gene>
<accession>A0AAE9ETX6</accession>
<keyword evidence="2" id="KW-1185">Reference proteome</keyword>
<evidence type="ECO:0000313" key="1">
    <source>
        <dbReference type="EMBL" id="UMM31477.1"/>
    </source>
</evidence>
<proteinExistence type="predicted"/>
<dbReference type="Proteomes" id="UP000829354">
    <property type="component" value="Chromosome V"/>
</dbReference>